<dbReference type="Gene3D" id="3.40.50.150">
    <property type="entry name" value="Vaccinia Virus protein VP39"/>
    <property type="match status" value="1"/>
</dbReference>
<dbReference type="AlphaFoldDB" id="W0I9N5"/>
<proteinExistence type="predicted"/>
<organism evidence="2 3">
    <name type="scientific">Thermococcus paralvinellae</name>
    <dbReference type="NCBI Taxonomy" id="582419"/>
    <lineage>
        <taxon>Archaea</taxon>
        <taxon>Methanobacteriati</taxon>
        <taxon>Methanobacteriota</taxon>
        <taxon>Thermococci</taxon>
        <taxon>Thermococcales</taxon>
        <taxon>Thermococcaceae</taxon>
        <taxon>Thermococcus</taxon>
    </lineage>
</organism>
<keyword evidence="2" id="KW-0489">Methyltransferase</keyword>
<dbReference type="Proteomes" id="UP000019027">
    <property type="component" value="Chromosome"/>
</dbReference>
<dbReference type="GO" id="GO:0008168">
    <property type="term" value="F:methyltransferase activity"/>
    <property type="evidence" value="ECO:0007669"/>
    <property type="project" value="UniProtKB-KW"/>
</dbReference>
<feature type="domain" description="Methyltransferase" evidence="1">
    <location>
        <begin position="49"/>
        <end position="154"/>
    </location>
</feature>
<sequence length="272" mass="31598">MNLEKLYEFLHWPMHPDDEATKIRFERIVRVFDRLIEERIIESKEKITILDLAAGTGIAGAALTKAFSNKGVKVELTAVDLREKDLHLIDEWIKSYSVNAEANIVVADIRELHRYFEEAHYDIVILWGLTMPHFDPFDTVRIFANVSYVLKEDGIFLMEESDRVFGILYNTGYKDFLIETKTEDYTLVSIHEGYNLKRGMFKRTYYKLPGFEKIAEEEHRLWDIAGILGIGGIFFKDFKLITKGQHEVLGVADVLVFKNPRKNMPLNEFVEG</sequence>
<dbReference type="OrthoDB" id="84950at2157"/>
<dbReference type="HOGENOM" id="CLU_084121_0_0_2"/>
<evidence type="ECO:0000313" key="2">
    <source>
        <dbReference type="EMBL" id="AHF81185.1"/>
    </source>
</evidence>
<evidence type="ECO:0000313" key="3">
    <source>
        <dbReference type="Proteomes" id="UP000019027"/>
    </source>
</evidence>
<evidence type="ECO:0000259" key="1">
    <source>
        <dbReference type="Pfam" id="PF13649"/>
    </source>
</evidence>
<reference evidence="2 3" key="1">
    <citation type="journal article" date="2014" name="Int. J. Syst. Evol. Microbiol.">
        <title>Thermococcus paralvinellae sp. nov. and Thermococcus cleftensis sp. nov. of hyperthermophilic heterotrophs from deep-sea hydrothermal vents.</title>
        <authorList>
            <person name="Hensley S.A."/>
            <person name="Jung J.H."/>
            <person name="Park C.S."/>
            <person name="Holden J.F."/>
        </authorList>
    </citation>
    <scope>NUCLEOTIDE SEQUENCE [LARGE SCALE GENOMIC DNA]</scope>
    <source>
        <strain evidence="2 3">ES1</strain>
    </source>
</reference>
<keyword evidence="2" id="KW-0808">Transferase</keyword>
<dbReference type="GeneID" id="24906933"/>
<dbReference type="EMBL" id="CP006965">
    <property type="protein sequence ID" value="AHF81185.1"/>
    <property type="molecule type" value="Genomic_DNA"/>
</dbReference>
<dbReference type="GO" id="GO:0032259">
    <property type="term" value="P:methylation"/>
    <property type="evidence" value="ECO:0007669"/>
    <property type="project" value="UniProtKB-KW"/>
</dbReference>
<dbReference type="KEGG" id="ths:TES1_1810"/>
<dbReference type="RefSeq" id="WP_042682240.1">
    <property type="nucleotide sequence ID" value="NZ_CP006965.1"/>
</dbReference>
<dbReference type="STRING" id="582419.TES1_1810"/>
<accession>W0I9N5</accession>
<dbReference type="Pfam" id="PF13649">
    <property type="entry name" value="Methyltransf_25"/>
    <property type="match status" value="1"/>
</dbReference>
<gene>
    <name evidence="2" type="ORF">TES1_1810</name>
</gene>
<protein>
    <submittedName>
        <fullName evidence="2">SAM-dependent methyltransferase</fullName>
    </submittedName>
</protein>
<dbReference type="InterPro" id="IPR029063">
    <property type="entry name" value="SAM-dependent_MTases_sf"/>
</dbReference>
<keyword evidence="3" id="KW-1185">Reference proteome</keyword>
<name>W0I9N5_9EURY</name>
<dbReference type="InterPro" id="IPR041698">
    <property type="entry name" value="Methyltransf_25"/>
</dbReference>
<dbReference type="SUPFAM" id="SSF53335">
    <property type="entry name" value="S-adenosyl-L-methionine-dependent methyltransferases"/>
    <property type="match status" value="1"/>
</dbReference>